<dbReference type="HOGENOM" id="CLU_000445_20_0_9"/>
<keyword evidence="13" id="KW-0411">Iron-sulfur</keyword>
<evidence type="ECO:0000313" key="18">
    <source>
        <dbReference type="EMBL" id="ABO68421.1"/>
    </source>
</evidence>
<accession>A4ISW7</accession>
<dbReference type="eggNOG" id="COG4585">
    <property type="taxonomic scope" value="Bacteria"/>
</dbReference>
<dbReference type="EMBL" id="CP000557">
    <property type="protein sequence ID" value="ABO68421.1"/>
    <property type="molecule type" value="Genomic_DNA"/>
</dbReference>
<name>A4ISW7_GEOTN</name>
<dbReference type="PROSITE" id="PS50109">
    <property type="entry name" value="HIS_KIN"/>
    <property type="match status" value="1"/>
</dbReference>
<evidence type="ECO:0000256" key="8">
    <source>
        <dbReference type="ARBA" id="ARBA00022741"/>
    </source>
</evidence>
<keyword evidence="15" id="KW-0378">Hydrolase</keyword>
<keyword evidence="7" id="KW-0479">Metal-binding</keyword>
<dbReference type="SMART" id="SM00387">
    <property type="entry name" value="HATPase_c"/>
    <property type="match status" value="1"/>
</dbReference>
<organism evidence="18">
    <name type="scientific">Geobacillus thermodenitrificans (strain NG80-2)</name>
    <dbReference type="NCBI Taxonomy" id="420246"/>
    <lineage>
        <taxon>Bacteria</taxon>
        <taxon>Bacillati</taxon>
        <taxon>Bacillota</taxon>
        <taxon>Bacilli</taxon>
        <taxon>Bacillales</taxon>
        <taxon>Anoxybacillaceae</taxon>
        <taxon>Geobacillus</taxon>
    </lineage>
</organism>
<dbReference type="KEGG" id="gtn:GTNG_3076"/>
<evidence type="ECO:0000256" key="14">
    <source>
        <dbReference type="ARBA" id="ARBA00024827"/>
    </source>
</evidence>
<dbReference type="Proteomes" id="UP000001578">
    <property type="component" value="Chromosome"/>
</dbReference>
<dbReference type="Gene3D" id="1.20.5.1930">
    <property type="match status" value="1"/>
</dbReference>
<evidence type="ECO:0000256" key="11">
    <source>
        <dbReference type="ARBA" id="ARBA00023004"/>
    </source>
</evidence>
<evidence type="ECO:0000256" key="12">
    <source>
        <dbReference type="ARBA" id="ARBA00023012"/>
    </source>
</evidence>
<dbReference type="GO" id="GO:0004721">
    <property type="term" value="F:phosphoprotein phosphatase activity"/>
    <property type="evidence" value="ECO:0007669"/>
    <property type="project" value="UniProtKB-UniRule"/>
</dbReference>
<evidence type="ECO:0000256" key="9">
    <source>
        <dbReference type="ARBA" id="ARBA00022777"/>
    </source>
</evidence>
<dbReference type="InterPro" id="IPR003594">
    <property type="entry name" value="HATPase_dom"/>
</dbReference>
<evidence type="ECO:0000256" key="10">
    <source>
        <dbReference type="ARBA" id="ARBA00022840"/>
    </source>
</evidence>
<evidence type="ECO:0000256" key="15">
    <source>
        <dbReference type="PIRNR" id="PIRNR003169"/>
    </source>
</evidence>
<comment type="function">
    <text evidence="15">Member of the two-component regulatory system DegS/DegU, which plays an important role in the transition growth phase.</text>
</comment>
<dbReference type="GO" id="GO:0046872">
    <property type="term" value="F:metal ion binding"/>
    <property type="evidence" value="ECO:0007669"/>
    <property type="project" value="UniProtKB-KW"/>
</dbReference>
<evidence type="ECO:0000256" key="6">
    <source>
        <dbReference type="ARBA" id="ARBA00022679"/>
    </source>
</evidence>
<dbReference type="Pfam" id="PF02518">
    <property type="entry name" value="HATPase_c"/>
    <property type="match status" value="1"/>
</dbReference>
<dbReference type="InterPro" id="IPR008595">
    <property type="entry name" value="DegS"/>
</dbReference>
<dbReference type="PANTHER" id="PTHR24421:SF55">
    <property type="entry name" value="SENSOR HISTIDINE KINASE YDFH"/>
    <property type="match status" value="1"/>
</dbReference>
<gene>
    <name evidence="18" type="ordered locus">GTNG_3076</name>
</gene>
<comment type="subcellular location">
    <subcellularLocation>
        <location evidence="3 15">Cytoplasm</location>
    </subcellularLocation>
</comment>
<dbReference type="InterPro" id="IPR004358">
    <property type="entry name" value="Sig_transdc_His_kin-like_C"/>
</dbReference>
<keyword evidence="15" id="KW-0904">Protein phosphatase</keyword>
<dbReference type="InterPro" id="IPR050482">
    <property type="entry name" value="Sensor_HK_TwoCompSys"/>
</dbReference>
<proteinExistence type="predicted"/>
<evidence type="ECO:0000256" key="4">
    <source>
        <dbReference type="ARBA" id="ARBA00022485"/>
    </source>
</evidence>
<dbReference type="CDD" id="cd16917">
    <property type="entry name" value="HATPase_UhpB-NarQ-NarX-like"/>
    <property type="match status" value="1"/>
</dbReference>
<comment type="catalytic activity">
    <reaction evidence="1 15">
        <text>ATP + protein L-histidine = ADP + protein N-phospho-L-histidine.</text>
        <dbReference type="EC" id="2.7.13.3"/>
    </reaction>
</comment>
<dbReference type="SUPFAM" id="SSF55874">
    <property type="entry name" value="ATPase domain of HSP90 chaperone/DNA topoisomerase II/histidine kinase"/>
    <property type="match status" value="1"/>
</dbReference>
<evidence type="ECO:0000256" key="7">
    <source>
        <dbReference type="ARBA" id="ARBA00022723"/>
    </source>
</evidence>
<dbReference type="InterPro" id="IPR005467">
    <property type="entry name" value="His_kinase_dom"/>
</dbReference>
<dbReference type="GO" id="GO:0005737">
    <property type="term" value="C:cytoplasm"/>
    <property type="evidence" value="ECO:0007669"/>
    <property type="project" value="UniProtKB-SubCell"/>
</dbReference>
<dbReference type="AlphaFoldDB" id="A4ISW7"/>
<sequence length="394" mass="45712">MAGEKRWDEKYLDKIVEKMIDTVQHSKDEIFRIGEQSRQEQDCLLRELEEVKWLTVRVIEEVDQLEVKARQARRRLSEVSQHFSSHSEQDIREAYEVAHELHMKLAMVREQEKQLRLRRDELERRLASLIQIIERSDHLVGQITVVLNYLNSDFRQVSEIIEGAKQKQEFGLKIIEAQEEERRRLSREIHDGPAQLLAHVLLRSDLVEKVMKDRGTEAAIAEIRDFRKMVRSALSEVRRIIYDLRPMALDDLGLVPTLKKYLQTTEEYNKGVHISFVHMGEETRLPSRMEVAVFRLVQESVQNALKHAEASQIDVKMEVTCRELLVSVKDNGKGFDPSVKKENAFGLIGMRERVELLGGTLTIRSTIGGGTIVFIRVPIDRSVLETANKEERKS</sequence>
<keyword evidence="12 15" id="KW-0902">Two-component regulatory system</keyword>
<keyword evidence="9 15" id="KW-0418">Kinase</keyword>
<dbReference type="GO" id="GO:0051539">
    <property type="term" value="F:4 iron, 4 sulfur cluster binding"/>
    <property type="evidence" value="ECO:0007669"/>
    <property type="project" value="UniProtKB-KW"/>
</dbReference>
<dbReference type="PIRSF" id="PIRSF003169">
    <property type="entry name" value="STHK_DegS"/>
    <property type="match status" value="1"/>
</dbReference>
<reference evidence="18" key="1">
    <citation type="journal article" date="2007" name="Proc. Natl. Acad. Sci. U.S.A.">
        <title>Genome and proteome of long-chain alkane degrading Geobacillus thermodenitrificans NG80-2 isolated from a deep-subsurface oil reservoir.</title>
        <authorList>
            <person name="Feng L."/>
            <person name="Wang W."/>
            <person name="Cheng J."/>
            <person name="Ren Y."/>
            <person name="Zhao G."/>
            <person name="Gao C."/>
            <person name="Tang Y."/>
            <person name="Liu X."/>
            <person name="Han W."/>
            <person name="Peng X."/>
            <person name="Liu R."/>
            <person name="Wang L."/>
        </authorList>
    </citation>
    <scope>NUCLEOTIDE SEQUENCE [LARGE SCALE GENOMIC DNA]</scope>
    <source>
        <strain evidence="18">NG80-2</strain>
    </source>
</reference>
<evidence type="ECO:0000256" key="13">
    <source>
        <dbReference type="ARBA" id="ARBA00023014"/>
    </source>
</evidence>
<keyword evidence="5 15" id="KW-0963">Cytoplasm</keyword>
<protein>
    <recommendedName>
        <fullName evidence="15">Signal transduction histidine-protein kinase/phosphatase DegS</fullName>
        <ecNumber evidence="15">2.7.13.3</ecNumber>
        <ecNumber evidence="15">3.1.3.-</ecNumber>
    </recommendedName>
</protein>
<keyword evidence="6 15" id="KW-0808">Transferase</keyword>
<dbReference type="GO" id="GO:0000155">
    <property type="term" value="F:phosphorelay sensor kinase activity"/>
    <property type="evidence" value="ECO:0007669"/>
    <property type="project" value="UniProtKB-UniRule"/>
</dbReference>
<evidence type="ECO:0000256" key="5">
    <source>
        <dbReference type="ARBA" id="ARBA00022490"/>
    </source>
</evidence>
<dbReference type="PANTHER" id="PTHR24421">
    <property type="entry name" value="NITRATE/NITRITE SENSOR PROTEIN NARX-RELATED"/>
    <property type="match status" value="1"/>
</dbReference>
<dbReference type="InterPro" id="IPR036890">
    <property type="entry name" value="HATPase_C_sf"/>
</dbReference>
<comment type="function">
    <text evidence="14">Member of the two-component regulatory system NreB/NreC involved in the control of dissimilatory nitrate/nitrite reduction in response to oxygen. NreB functions as a direct oxygen sensor histidine kinase which is autophosphorylated, in the absence of oxygen, probably at the conserved histidine residue, and transfers its phosphate group probably to a conserved aspartate residue of NreC. NreB/NreC activates the expression of the nitrate (narGHJI) and nitrite (nir) reductase operons, as well as the putative nitrate transporter gene narT.</text>
</comment>
<feature type="domain" description="Histidine kinase" evidence="17">
    <location>
        <begin position="184"/>
        <end position="381"/>
    </location>
</feature>
<evidence type="ECO:0000256" key="2">
    <source>
        <dbReference type="ARBA" id="ARBA00001966"/>
    </source>
</evidence>
<evidence type="ECO:0000256" key="1">
    <source>
        <dbReference type="ARBA" id="ARBA00000085"/>
    </source>
</evidence>
<dbReference type="Pfam" id="PF07730">
    <property type="entry name" value="HisKA_3"/>
    <property type="match status" value="1"/>
</dbReference>
<dbReference type="GeneID" id="87622778"/>
<dbReference type="EC" id="2.7.13.3" evidence="15"/>
<dbReference type="EC" id="3.1.3.-" evidence="15"/>
<evidence type="ECO:0000259" key="17">
    <source>
        <dbReference type="PROSITE" id="PS50109"/>
    </source>
</evidence>
<dbReference type="GO" id="GO:0046983">
    <property type="term" value="F:protein dimerization activity"/>
    <property type="evidence" value="ECO:0007669"/>
    <property type="project" value="InterPro"/>
</dbReference>
<keyword evidence="16" id="KW-0175">Coiled coil</keyword>
<dbReference type="GO" id="GO:0005524">
    <property type="term" value="F:ATP binding"/>
    <property type="evidence" value="ECO:0007669"/>
    <property type="project" value="UniProtKB-UniRule"/>
</dbReference>
<dbReference type="InterPro" id="IPR016381">
    <property type="entry name" value="Sig_transdc_His_kinase_DegS"/>
</dbReference>
<evidence type="ECO:0000256" key="16">
    <source>
        <dbReference type="SAM" id="Coils"/>
    </source>
</evidence>
<dbReference type="RefSeq" id="WP_011888219.1">
    <property type="nucleotide sequence ID" value="NC_009328.1"/>
</dbReference>
<dbReference type="Pfam" id="PF05384">
    <property type="entry name" value="DegS"/>
    <property type="match status" value="1"/>
</dbReference>
<evidence type="ECO:0000256" key="3">
    <source>
        <dbReference type="ARBA" id="ARBA00004496"/>
    </source>
</evidence>
<keyword evidence="4" id="KW-0004">4Fe-4S</keyword>
<keyword evidence="10 15" id="KW-0067">ATP-binding</keyword>
<dbReference type="GO" id="GO:0016020">
    <property type="term" value="C:membrane"/>
    <property type="evidence" value="ECO:0007669"/>
    <property type="project" value="InterPro"/>
</dbReference>
<feature type="coiled-coil region" evidence="16">
    <location>
        <begin position="55"/>
        <end position="132"/>
    </location>
</feature>
<keyword evidence="8 15" id="KW-0547">Nucleotide-binding</keyword>
<comment type="cofactor">
    <cofactor evidence="2">
        <name>[4Fe-4S] cluster</name>
        <dbReference type="ChEBI" id="CHEBI:49883"/>
    </cofactor>
</comment>
<dbReference type="InterPro" id="IPR011712">
    <property type="entry name" value="Sig_transdc_His_kin_sub3_dim/P"/>
</dbReference>
<dbReference type="PRINTS" id="PR00344">
    <property type="entry name" value="BCTRLSENSOR"/>
</dbReference>
<dbReference type="Gene3D" id="3.30.565.10">
    <property type="entry name" value="Histidine kinase-like ATPase, C-terminal domain"/>
    <property type="match status" value="1"/>
</dbReference>
<keyword evidence="11" id="KW-0408">Iron</keyword>